<keyword evidence="2" id="KW-0732">Signal</keyword>
<keyword evidence="4" id="KW-1185">Reference proteome</keyword>
<reference evidence="4" key="1">
    <citation type="journal article" date="2019" name="Int. J. Syst. Evol. Microbiol.">
        <title>The Global Catalogue of Microorganisms (GCM) 10K type strain sequencing project: providing services to taxonomists for standard genome sequencing and annotation.</title>
        <authorList>
            <consortium name="The Broad Institute Genomics Platform"/>
            <consortium name="The Broad Institute Genome Sequencing Center for Infectious Disease"/>
            <person name="Wu L."/>
            <person name="Ma J."/>
        </authorList>
    </citation>
    <scope>NUCLEOTIDE SEQUENCE [LARGE SCALE GENOMIC DNA]</scope>
    <source>
        <strain evidence="4">KCTC 52366</strain>
    </source>
</reference>
<dbReference type="RefSeq" id="WP_275633923.1">
    <property type="nucleotide sequence ID" value="NZ_JARGYD010000007.1"/>
</dbReference>
<organism evidence="3 4">
    <name type="scientific">Psychromarinibacter halotolerans</name>
    <dbReference type="NCBI Taxonomy" id="1775175"/>
    <lineage>
        <taxon>Bacteria</taxon>
        <taxon>Pseudomonadati</taxon>
        <taxon>Pseudomonadota</taxon>
        <taxon>Alphaproteobacteria</taxon>
        <taxon>Rhodobacterales</taxon>
        <taxon>Paracoccaceae</taxon>
        <taxon>Psychromarinibacter</taxon>
    </lineage>
</organism>
<dbReference type="Proteomes" id="UP001595632">
    <property type="component" value="Unassembled WGS sequence"/>
</dbReference>
<feature type="signal peptide" evidence="2">
    <location>
        <begin position="1"/>
        <end position="20"/>
    </location>
</feature>
<proteinExistence type="predicted"/>
<feature type="chain" id="PRO_5045219319" evidence="2">
    <location>
        <begin position="21"/>
        <end position="352"/>
    </location>
</feature>
<evidence type="ECO:0000313" key="3">
    <source>
        <dbReference type="EMBL" id="MFC3142432.1"/>
    </source>
</evidence>
<accession>A0ABV7GRM2</accession>
<name>A0ABV7GRM2_9RHOB</name>
<comment type="caution">
    <text evidence="3">The sequence shown here is derived from an EMBL/GenBank/DDBJ whole genome shotgun (WGS) entry which is preliminary data.</text>
</comment>
<evidence type="ECO:0000256" key="1">
    <source>
        <dbReference type="SAM" id="MobiDB-lite"/>
    </source>
</evidence>
<dbReference type="EMBL" id="JBHRTB010000010">
    <property type="protein sequence ID" value="MFC3142432.1"/>
    <property type="molecule type" value="Genomic_DNA"/>
</dbReference>
<evidence type="ECO:0000256" key="2">
    <source>
        <dbReference type="SAM" id="SignalP"/>
    </source>
</evidence>
<sequence length="352" mass="36463">MKAYLASFLAVLAFASAAAAQGNLGIWWHGDTEFRNRAAWALSQGSGRAPWTVTVDCEDFGAVLHVHSIRFSPTYATGEMVVRASGRSFRLPAFAEPVAAEPGWSAPLLPAVAKAMMSGSAADISVPSGSMRVGLSGSRRAIGAVLAECGPGRTGPGVFPPPRPDAAFPPGENPTKPAPERDTVRSIPLIPLPQPSAPAGGIPLIVPRTTAPAHETPSIPLIVDRPQDTALPDVLSATIRDACQPGTAEVADGALFRGDLTGDGQPDHVVNWGKVTCNGVGPAVTRGAGYCGAAMCSADVYVWPALPPGRPTISILHAGISFFPGATVPIRTSSSRIGPVDWIWTGTEFTNP</sequence>
<protein>
    <submittedName>
        <fullName evidence="3">Uncharacterized protein</fullName>
    </submittedName>
</protein>
<evidence type="ECO:0000313" key="4">
    <source>
        <dbReference type="Proteomes" id="UP001595632"/>
    </source>
</evidence>
<feature type="region of interest" description="Disordered" evidence="1">
    <location>
        <begin position="158"/>
        <end position="180"/>
    </location>
</feature>
<gene>
    <name evidence="3" type="ORF">ACFOGP_06915</name>
</gene>